<protein>
    <recommendedName>
        <fullName evidence="8">L-seryl-tRNA(Sec) selenium transferase</fullName>
        <ecNumber evidence="8">2.9.1.1</ecNumber>
    </recommendedName>
    <alternativeName>
        <fullName evidence="8">Selenocysteine synthase</fullName>
        <shortName evidence="8">Sec synthase</shortName>
    </alternativeName>
    <alternativeName>
        <fullName evidence="8">Selenocysteinyl-tRNA(Sec) synthase</fullName>
    </alternativeName>
</protein>
<keyword evidence="2 8" id="KW-0963">Cytoplasm</keyword>
<keyword evidence="5 8" id="KW-0648">Protein biosynthesis</keyword>
<dbReference type="GO" id="GO:0004125">
    <property type="term" value="F:L-seryl-tRNA(Sec) selenium transferase activity"/>
    <property type="evidence" value="ECO:0007669"/>
    <property type="project" value="UniProtKB-UniRule"/>
</dbReference>
<dbReference type="Gene3D" id="3.40.640.10">
    <property type="entry name" value="Type I PLP-dependent aspartate aminotransferase-like (Major domain)"/>
    <property type="match status" value="1"/>
</dbReference>
<dbReference type="Gene3D" id="3.90.1150.180">
    <property type="match status" value="1"/>
</dbReference>
<dbReference type="InterPro" id="IPR015421">
    <property type="entry name" value="PyrdxlP-dep_Trfase_major"/>
</dbReference>
<comment type="subcellular location">
    <subcellularLocation>
        <location evidence="8">Cytoplasm</location>
    </subcellularLocation>
</comment>
<dbReference type="InterPro" id="IPR018319">
    <property type="entry name" value="SelA-like"/>
</dbReference>
<dbReference type="UniPathway" id="UPA00906">
    <property type="reaction ID" value="UER00896"/>
</dbReference>
<keyword evidence="10" id="KW-0175">Coiled coil</keyword>
<dbReference type="AlphaFoldDB" id="A0A098B4D7"/>
<dbReference type="GO" id="GO:0001514">
    <property type="term" value="P:selenocysteine incorporation"/>
    <property type="evidence" value="ECO:0007669"/>
    <property type="project" value="UniProtKB-UniRule"/>
</dbReference>
<dbReference type="PANTHER" id="PTHR32328">
    <property type="entry name" value="L-SERYL-TRNA(SEC) SELENIUM TRANSFERASE"/>
    <property type="match status" value="1"/>
</dbReference>
<evidence type="ECO:0000256" key="10">
    <source>
        <dbReference type="SAM" id="Coils"/>
    </source>
</evidence>
<dbReference type="HAMAP" id="MF_00423">
    <property type="entry name" value="SelA"/>
    <property type="match status" value="1"/>
</dbReference>
<dbReference type="PATRIC" id="fig|49338.4.peg.3571"/>
<dbReference type="PANTHER" id="PTHR32328:SF0">
    <property type="entry name" value="L-SERYL-TRNA(SEC) SELENIUM TRANSFERASE"/>
    <property type="match status" value="1"/>
</dbReference>
<sequence>MEKDLERLKALRTIAPMNEILDHAEVAALAEGIGKAVLGETITQVIDDYRKQLLGDKSFAASMSHLSRQEITLHLVQELKDKLDAQDSTCLKKLINATGIVLHTNLGRAPLPDSAIRLIQEVNEGYSNLEFDLETGNRGSRHTHIEPLITRLTGAESAMVVNNNAAAVFISLNTLAKQRDVIISRGQQVEIGGSFRIPDIIASSGCTMIEVGTTNKTKPDDYAKAITENTAVLLKVHTSNYKISGFTEEVPLQDLVELGKIKNVLVMEDLGSGCLYDLSKIGLPHEPTVQEVIAGGADLVTFSGDKLLGGPQIGVIAGKKALIDKIKKNPFARIVRCDKSSIAALTAVLKLYMNPEKALAQIPALNMLALKEADLLLRAEELERQLQAALGERCQVEIVDVHDEAGGGSLPDVLLKGKAVSLTIDGLSANRLQELLRQEPIPIICRIVKDKVLLNVRTMSEKEFPLITQTMQNIVG</sequence>
<keyword evidence="3 8" id="KW-0808">Transferase</keyword>
<keyword evidence="6 8" id="KW-0711">Selenium</keyword>
<evidence type="ECO:0000256" key="4">
    <source>
        <dbReference type="ARBA" id="ARBA00022898"/>
    </source>
</evidence>
<dbReference type="RefSeq" id="WP_011460847.1">
    <property type="nucleotide sequence ID" value="NZ_LK996017.1"/>
</dbReference>
<name>A0A098B4D7_DESHA</name>
<comment type="similarity">
    <text evidence="7 8">Belongs to the SelA family.</text>
</comment>
<keyword evidence="4 8" id="KW-0663">Pyridoxal phosphate</keyword>
<dbReference type="InterPro" id="IPR015424">
    <property type="entry name" value="PyrdxlP-dep_Trfase"/>
</dbReference>
<dbReference type="GO" id="GO:0001717">
    <property type="term" value="P:conversion of seryl-tRNAsec to selenocys-tRNAsec"/>
    <property type="evidence" value="ECO:0007669"/>
    <property type="project" value="UniProtKB-UniRule"/>
</dbReference>
<dbReference type="Pfam" id="PF03841">
    <property type="entry name" value="SelA"/>
    <property type="match status" value="1"/>
</dbReference>
<evidence type="ECO:0000256" key="8">
    <source>
        <dbReference type="HAMAP-Rule" id="MF_00423"/>
    </source>
</evidence>
<evidence type="ECO:0000313" key="11">
    <source>
        <dbReference type="EMBL" id="CDX03207.1"/>
    </source>
</evidence>
<dbReference type="EC" id="2.9.1.1" evidence="8"/>
<evidence type="ECO:0000256" key="5">
    <source>
        <dbReference type="ARBA" id="ARBA00022917"/>
    </source>
</evidence>
<dbReference type="InterPro" id="IPR004534">
    <property type="entry name" value="SelA_trans"/>
</dbReference>
<dbReference type="NCBIfam" id="TIGR00474">
    <property type="entry name" value="selA"/>
    <property type="match status" value="1"/>
</dbReference>
<evidence type="ECO:0000256" key="7">
    <source>
        <dbReference type="ARBA" id="ARBA00044507"/>
    </source>
</evidence>
<evidence type="ECO:0000256" key="9">
    <source>
        <dbReference type="PIRSR" id="PIRSR618319-50"/>
    </source>
</evidence>
<dbReference type="SUPFAM" id="SSF53383">
    <property type="entry name" value="PLP-dependent transferases"/>
    <property type="match status" value="1"/>
</dbReference>
<feature type="modified residue" description="N6-(pyridoxal phosphate)lysine" evidence="8 9">
    <location>
        <position position="306"/>
    </location>
</feature>
<evidence type="ECO:0000256" key="6">
    <source>
        <dbReference type="ARBA" id="ARBA00023266"/>
    </source>
</evidence>
<feature type="coiled-coil region" evidence="10">
    <location>
        <begin position="365"/>
        <end position="392"/>
    </location>
</feature>
<organism evidence="11">
    <name type="scientific">Desulfitobacterium hafniense</name>
    <name type="common">Desulfitobacterium frappieri</name>
    <dbReference type="NCBI Taxonomy" id="49338"/>
    <lineage>
        <taxon>Bacteria</taxon>
        <taxon>Bacillati</taxon>
        <taxon>Bacillota</taxon>
        <taxon>Clostridia</taxon>
        <taxon>Eubacteriales</taxon>
        <taxon>Desulfitobacteriaceae</taxon>
        <taxon>Desulfitobacterium</taxon>
    </lineage>
</organism>
<proteinExistence type="inferred from homology"/>
<accession>A0A098B4D7</accession>
<dbReference type="GO" id="GO:0005737">
    <property type="term" value="C:cytoplasm"/>
    <property type="evidence" value="ECO:0007669"/>
    <property type="project" value="UniProtKB-SubCell"/>
</dbReference>
<evidence type="ECO:0000256" key="1">
    <source>
        <dbReference type="ARBA" id="ARBA00001933"/>
    </source>
</evidence>
<gene>
    <name evidence="8" type="primary">selA</name>
    <name evidence="11" type="ORF">DPCES_3320</name>
</gene>
<comment type="function">
    <text evidence="8">Converts seryl-tRNA(Sec) to selenocysteinyl-tRNA(Sec) required for selenoprotein biosynthesis.</text>
</comment>
<evidence type="ECO:0000256" key="3">
    <source>
        <dbReference type="ARBA" id="ARBA00022679"/>
    </source>
</evidence>
<reference evidence="11" key="1">
    <citation type="submission" date="2014-07" db="EMBL/GenBank/DDBJ databases">
        <authorList>
            <person name="Hornung V.Bastian."/>
        </authorList>
    </citation>
    <scope>NUCLEOTIDE SEQUENCE</scope>
    <source>
        <strain evidence="11">PCE-S</strain>
    </source>
</reference>
<comment type="pathway">
    <text evidence="8">Aminoacyl-tRNA biosynthesis; selenocysteinyl-tRNA(Sec) biosynthesis; selenocysteinyl-tRNA(Sec) from L-seryl-tRNA(Sec) (bacterial route): step 1/1.</text>
</comment>
<comment type="catalytic activity">
    <reaction evidence="8">
        <text>L-seryl-tRNA(Sec) + selenophosphate + H(+) = L-selenocysteinyl-tRNA(Sec) + phosphate</text>
        <dbReference type="Rhea" id="RHEA:22728"/>
        <dbReference type="Rhea" id="RHEA-COMP:9742"/>
        <dbReference type="Rhea" id="RHEA-COMP:9743"/>
        <dbReference type="ChEBI" id="CHEBI:15378"/>
        <dbReference type="ChEBI" id="CHEBI:16144"/>
        <dbReference type="ChEBI" id="CHEBI:43474"/>
        <dbReference type="ChEBI" id="CHEBI:78533"/>
        <dbReference type="ChEBI" id="CHEBI:78573"/>
        <dbReference type="EC" id="2.9.1.1"/>
    </reaction>
</comment>
<comment type="cofactor">
    <cofactor evidence="1 8 9">
        <name>pyridoxal 5'-phosphate</name>
        <dbReference type="ChEBI" id="CHEBI:597326"/>
    </cofactor>
</comment>
<dbReference type="EMBL" id="LK996017">
    <property type="protein sequence ID" value="CDX03207.1"/>
    <property type="molecule type" value="Genomic_DNA"/>
</dbReference>
<evidence type="ECO:0000256" key="2">
    <source>
        <dbReference type="ARBA" id="ARBA00022490"/>
    </source>
</evidence>